<dbReference type="Gene3D" id="1.20.1090.10">
    <property type="entry name" value="Dehydroquinate synthase-like - alpha domain"/>
    <property type="match status" value="1"/>
</dbReference>
<gene>
    <name evidence="5" type="ORF">RF091_21300</name>
</gene>
<dbReference type="Proteomes" id="UP001234811">
    <property type="component" value="Unassembled WGS sequence"/>
</dbReference>
<proteinExistence type="inferred from homology"/>
<evidence type="ECO:0000256" key="2">
    <source>
        <dbReference type="ARBA" id="ARBA00023002"/>
    </source>
</evidence>
<dbReference type="PANTHER" id="PTHR11496">
    <property type="entry name" value="ALCOHOL DEHYDROGENASE"/>
    <property type="match status" value="1"/>
</dbReference>
<protein>
    <submittedName>
        <fullName evidence="5">Iron-containing alcohol dehydrogenase</fullName>
        <ecNumber evidence="5">1.1.1.1</ecNumber>
    </submittedName>
</protein>
<dbReference type="EC" id="1.1.1.1" evidence="5"/>
<dbReference type="Gene3D" id="3.40.50.1970">
    <property type="match status" value="1"/>
</dbReference>
<dbReference type="Pfam" id="PF00465">
    <property type="entry name" value="Fe-ADH"/>
    <property type="match status" value="1"/>
</dbReference>
<dbReference type="InterPro" id="IPR001670">
    <property type="entry name" value="ADH_Fe/GldA"/>
</dbReference>
<feature type="domain" description="Alcohol dehydrogenase iron-type/glycerol dehydrogenase GldA" evidence="3">
    <location>
        <begin position="11"/>
        <end position="176"/>
    </location>
</feature>
<evidence type="ECO:0000259" key="3">
    <source>
        <dbReference type="Pfam" id="PF00465"/>
    </source>
</evidence>
<dbReference type="PANTHER" id="PTHR11496:SF102">
    <property type="entry name" value="ALCOHOL DEHYDROGENASE 4"/>
    <property type="match status" value="1"/>
</dbReference>
<dbReference type="InterPro" id="IPR056798">
    <property type="entry name" value="ADH_Fe_C"/>
</dbReference>
<dbReference type="RefSeq" id="WP_047569470.1">
    <property type="nucleotide sequence ID" value="NZ_CP026050.1"/>
</dbReference>
<feature type="domain" description="Fe-containing alcohol dehydrogenase-like C-terminal" evidence="4">
    <location>
        <begin position="188"/>
        <end position="306"/>
    </location>
</feature>
<sequence>MSVSHIIANRQTWFGHGSIRQLPPLLLADPQPTLLFSCRSFLNGPVYAGLRESLAPLFIGTEIVSHEASPQEIDAWVARWRGQARRVVAIGGGSVLDAAKAFSALVEHPLPTLRYMEKVGDSKISGATLPLIAIPTTAGTGSEVTQNAVITDTQVSKVKASLRHNNFVPHTAILDPLLLAGAPDKVLAYCAIDAFTHLFEAYLSKTAGAMTRDMSLSGIRHFLAAWPALNRSDTAREAIMQASYLGGLTLSAAGLGVIHGIAGEIGALRDYHHGQVCGRLLLPFLALLESSEQPQQRALMAELAARLYPHWQGSPESYLTDFITRHAIAPFWQDDLPISGQELAVALDKSNSKNSWIDYAPAQRQRMIEEAFRVE</sequence>
<comment type="caution">
    <text evidence="5">The sequence shown here is derived from an EMBL/GenBank/DDBJ whole genome shotgun (WGS) entry which is preliminary data.</text>
</comment>
<dbReference type="EMBL" id="JAVIPQ010000383">
    <property type="protein sequence ID" value="MDQ9558033.1"/>
    <property type="molecule type" value="Genomic_DNA"/>
</dbReference>
<evidence type="ECO:0000313" key="6">
    <source>
        <dbReference type="Proteomes" id="UP001234811"/>
    </source>
</evidence>
<organism evidence="5 6">
    <name type="scientific">Serratia marcescens</name>
    <dbReference type="NCBI Taxonomy" id="615"/>
    <lineage>
        <taxon>Bacteria</taxon>
        <taxon>Pseudomonadati</taxon>
        <taxon>Pseudomonadota</taxon>
        <taxon>Gammaproteobacteria</taxon>
        <taxon>Enterobacterales</taxon>
        <taxon>Yersiniaceae</taxon>
        <taxon>Serratia</taxon>
    </lineage>
</organism>
<evidence type="ECO:0000256" key="1">
    <source>
        <dbReference type="ARBA" id="ARBA00007358"/>
    </source>
</evidence>
<dbReference type="AlphaFoldDB" id="A0ABD5BPK5"/>
<dbReference type="SUPFAM" id="SSF56796">
    <property type="entry name" value="Dehydroquinate synthase-like"/>
    <property type="match status" value="1"/>
</dbReference>
<dbReference type="GO" id="GO:0004022">
    <property type="term" value="F:alcohol dehydrogenase (NAD+) activity"/>
    <property type="evidence" value="ECO:0007669"/>
    <property type="project" value="UniProtKB-EC"/>
</dbReference>
<reference evidence="5 6" key="1">
    <citation type="submission" date="2023-07" db="EMBL/GenBank/DDBJ databases">
        <title>Pathogens genome sequencing project 196.</title>
        <authorList>
            <person name="Cao X."/>
        </authorList>
    </citation>
    <scope>NUCLEOTIDE SEQUENCE [LARGE SCALE GENOMIC DNA]</scope>
    <source>
        <strain evidence="5 6">SM41</strain>
    </source>
</reference>
<accession>A0ABD5BPK5</accession>
<dbReference type="Pfam" id="PF25137">
    <property type="entry name" value="ADH_Fe_C"/>
    <property type="match status" value="1"/>
</dbReference>
<evidence type="ECO:0000313" key="5">
    <source>
        <dbReference type="EMBL" id="MDQ9558033.1"/>
    </source>
</evidence>
<dbReference type="InterPro" id="IPR039697">
    <property type="entry name" value="Alcohol_dehydrogenase_Fe"/>
</dbReference>
<comment type="similarity">
    <text evidence="1">Belongs to the iron-containing alcohol dehydrogenase family.</text>
</comment>
<keyword evidence="2 5" id="KW-0560">Oxidoreductase</keyword>
<name>A0ABD5BPK5_SERMA</name>
<evidence type="ECO:0000259" key="4">
    <source>
        <dbReference type="Pfam" id="PF25137"/>
    </source>
</evidence>